<protein>
    <submittedName>
        <fullName evidence="1">Uncharacterized protein</fullName>
    </submittedName>
</protein>
<evidence type="ECO:0000313" key="2">
    <source>
        <dbReference type="Proteomes" id="UP000317990"/>
    </source>
</evidence>
<comment type="caution">
    <text evidence="1">The sequence shown here is derived from an EMBL/GenBank/DDBJ whole genome shotgun (WGS) entry which is preliminary data.</text>
</comment>
<sequence length="65" mass="7330">MKSFLIKLFPALIVLCFGLTLFIVLLYPQQVTALAHREDLGVIPSDLFGELKLQKDLALLASRTW</sequence>
<dbReference type="EMBL" id="SRMO01000051">
    <property type="protein sequence ID" value="TGG93644.1"/>
    <property type="molecule type" value="Genomic_DNA"/>
</dbReference>
<dbReference type="AlphaFoldDB" id="A0A524RPA3"/>
<name>A0A524RPA3_9CHRO</name>
<reference evidence="1 2" key="1">
    <citation type="journal article" date="2019" name="mSystems">
        <title>Life at home and on the roam: Genomic adaptions reflect the dual lifestyle of an intracellular, facultative symbiont.</title>
        <authorList>
            <person name="Burgsdorf I."/>
        </authorList>
    </citation>
    <scope>NUCLEOTIDE SEQUENCE [LARGE SCALE GENOMIC DNA]</scope>
    <source>
        <strain evidence="1">277cV</strain>
    </source>
</reference>
<dbReference type="Proteomes" id="UP000317990">
    <property type="component" value="Unassembled WGS sequence"/>
</dbReference>
<organism evidence="1 2">
    <name type="scientific">Aphanocapsa feldmannii 277cV</name>
    <dbReference type="NCBI Taxonomy" id="2507553"/>
    <lineage>
        <taxon>Bacteria</taxon>
        <taxon>Bacillati</taxon>
        <taxon>Cyanobacteriota</taxon>
        <taxon>Cyanophyceae</taxon>
        <taxon>Oscillatoriophycideae</taxon>
        <taxon>Chroococcales</taxon>
        <taxon>Microcystaceae</taxon>
        <taxon>Aphanocapsa</taxon>
    </lineage>
</organism>
<accession>A0A524RPA3</accession>
<proteinExistence type="predicted"/>
<gene>
    <name evidence="1" type="ORF">ERJ67_04060</name>
</gene>
<evidence type="ECO:0000313" key="1">
    <source>
        <dbReference type="EMBL" id="TGG93644.1"/>
    </source>
</evidence>